<gene>
    <name evidence="8" type="ORF">BCR38DRAFT_447987</name>
</gene>
<evidence type="ECO:0000256" key="6">
    <source>
        <dbReference type="SAM" id="Phobius"/>
    </source>
</evidence>
<keyword evidence="6" id="KW-1133">Transmembrane helix</keyword>
<evidence type="ECO:0000313" key="9">
    <source>
        <dbReference type="Proteomes" id="UP000193689"/>
    </source>
</evidence>
<dbReference type="STRING" id="1141098.A0A1Y2DG74"/>
<evidence type="ECO:0000256" key="1">
    <source>
        <dbReference type="ARBA" id="ARBA00005179"/>
    </source>
</evidence>
<dbReference type="PANTHER" id="PTHR46720">
    <property type="entry name" value="HYDROXYLASE, PUTATIVE (AFU_ORTHOLOGUE AFUA_3G01460)-RELATED"/>
    <property type="match status" value="1"/>
</dbReference>
<evidence type="ECO:0000256" key="3">
    <source>
        <dbReference type="ARBA" id="ARBA00022630"/>
    </source>
</evidence>
<dbReference type="EMBL" id="MCFJ01000017">
    <property type="protein sequence ID" value="ORY58084.1"/>
    <property type="molecule type" value="Genomic_DNA"/>
</dbReference>
<dbReference type="RefSeq" id="XP_040711119.1">
    <property type="nucleotide sequence ID" value="XM_040861191.1"/>
</dbReference>
<dbReference type="SUPFAM" id="SSF54373">
    <property type="entry name" value="FAD-linked reductases, C-terminal domain"/>
    <property type="match status" value="1"/>
</dbReference>
<dbReference type="Pfam" id="PF01494">
    <property type="entry name" value="FAD_binding_3"/>
    <property type="match status" value="1"/>
</dbReference>
<sequence length="432" mass="47348">MVTSPKPFSIAIIGGGIGGLTLAIGLLKHNVPFTIYESASQFGEVGAGLGMSPNGVRAMGLIDHRIKEGFLRCRTNNPHAKMQDVLYTVRVGDFKNANENGMIWQKGDRCLRVGDEIFDVPGLPELRGACHRAHFLDELVRLVPDSVAQFRKKLVDITETSGDVVLQFADGTNARHSAVVGCDGIKSRTRELILGPASKATFTGKCAYRGLVPMEKAIEVLGEDEARNSQLYMGYHGHILTYPIQLGSTLNIVAFCSRDSWTNPKWVLPASQEQVLADYSTWGRKTILTALENPNVWALFDHPPARTYCSGRVCLLGDAAHATSPHEGSGAGMVIEDAYILSSLIGGIGDAQDLDYAFKAYDEVRRPRMQKLVTTSRDAGMIYDLELYGDDLEAIEQNVIHRCDWIWGVDLSAEMERAKGICIELRGHGKSP</sequence>
<evidence type="ECO:0000256" key="2">
    <source>
        <dbReference type="ARBA" id="ARBA00007992"/>
    </source>
</evidence>
<evidence type="ECO:0000313" key="8">
    <source>
        <dbReference type="EMBL" id="ORY58084.1"/>
    </source>
</evidence>
<organism evidence="8 9">
    <name type="scientific">Pseudomassariella vexata</name>
    <dbReference type="NCBI Taxonomy" id="1141098"/>
    <lineage>
        <taxon>Eukaryota</taxon>
        <taxon>Fungi</taxon>
        <taxon>Dikarya</taxon>
        <taxon>Ascomycota</taxon>
        <taxon>Pezizomycotina</taxon>
        <taxon>Sordariomycetes</taxon>
        <taxon>Xylariomycetidae</taxon>
        <taxon>Amphisphaeriales</taxon>
        <taxon>Pseudomassariaceae</taxon>
        <taxon>Pseudomassariella</taxon>
    </lineage>
</organism>
<accession>A0A1Y2DG74</accession>
<dbReference type="OrthoDB" id="417877at2759"/>
<keyword evidence="9" id="KW-1185">Reference proteome</keyword>
<dbReference type="Gene3D" id="3.50.50.60">
    <property type="entry name" value="FAD/NAD(P)-binding domain"/>
    <property type="match status" value="1"/>
</dbReference>
<keyword evidence="5" id="KW-0560">Oxidoreductase</keyword>
<dbReference type="GO" id="GO:0044550">
    <property type="term" value="P:secondary metabolite biosynthetic process"/>
    <property type="evidence" value="ECO:0007669"/>
    <property type="project" value="TreeGrafter"/>
</dbReference>
<keyword evidence="6" id="KW-0812">Transmembrane</keyword>
<dbReference type="GeneID" id="63777403"/>
<keyword evidence="3" id="KW-0285">Flavoprotein</keyword>
<dbReference type="InterPro" id="IPR051104">
    <property type="entry name" value="FAD_monoxygenase"/>
</dbReference>
<dbReference type="InterPro" id="IPR002938">
    <property type="entry name" value="FAD-bd"/>
</dbReference>
<dbReference type="GO" id="GO:0016491">
    <property type="term" value="F:oxidoreductase activity"/>
    <property type="evidence" value="ECO:0007669"/>
    <property type="project" value="UniProtKB-KW"/>
</dbReference>
<dbReference type="PANTHER" id="PTHR46720:SF3">
    <property type="entry name" value="FAD-BINDING DOMAIN-CONTAINING PROTEIN-RELATED"/>
    <property type="match status" value="1"/>
</dbReference>
<name>A0A1Y2DG74_9PEZI</name>
<dbReference type="FunFam" id="3.50.50.60:FF:000153">
    <property type="entry name" value="Salicylate hydroxylase, putative"/>
    <property type="match status" value="1"/>
</dbReference>
<dbReference type="PRINTS" id="PR00420">
    <property type="entry name" value="RNGMNOXGNASE"/>
</dbReference>
<protein>
    <submittedName>
        <fullName evidence="8">Salicylate hydroxylase-like protein</fullName>
    </submittedName>
</protein>
<keyword evidence="4" id="KW-0274">FAD</keyword>
<feature type="transmembrane region" description="Helical" evidence="6">
    <location>
        <begin position="7"/>
        <end position="27"/>
    </location>
</feature>
<dbReference type="InterPro" id="IPR036188">
    <property type="entry name" value="FAD/NAD-bd_sf"/>
</dbReference>
<dbReference type="AlphaFoldDB" id="A0A1Y2DG74"/>
<dbReference type="GO" id="GO:0071949">
    <property type="term" value="F:FAD binding"/>
    <property type="evidence" value="ECO:0007669"/>
    <property type="project" value="InterPro"/>
</dbReference>
<evidence type="ECO:0000256" key="4">
    <source>
        <dbReference type="ARBA" id="ARBA00022827"/>
    </source>
</evidence>
<evidence type="ECO:0000259" key="7">
    <source>
        <dbReference type="Pfam" id="PF01494"/>
    </source>
</evidence>
<dbReference type="SUPFAM" id="SSF51905">
    <property type="entry name" value="FAD/NAD(P)-binding domain"/>
    <property type="match status" value="1"/>
</dbReference>
<proteinExistence type="inferred from homology"/>
<comment type="similarity">
    <text evidence="2">Belongs to the paxM FAD-dependent monooxygenase family.</text>
</comment>
<evidence type="ECO:0000256" key="5">
    <source>
        <dbReference type="ARBA" id="ARBA00023002"/>
    </source>
</evidence>
<dbReference type="InParanoid" id="A0A1Y2DG74"/>
<dbReference type="Proteomes" id="UP000193689">
    <property type="component" value="Unassembled WGS sequence"/>
</dbReference>
<comment type="caution">
    <text evidence="8">The sequence shown here is derived from an EMBL/GenBank/DDBJ whole genome shotgun (WGS) entry which is preliminary data.</text>
</comment>
<feature type="domain" description="FAD-binding" evidence="7">
    <location>
        <begin position="179"/>
        <end position="375"/>
    </location>
</feature>
<reference evidence="8 9" key="1">
    <citation type="submission" date="2016-07" db="EMBL/GenBank/DDBJ databases">
        <title>Pervasive Adenine N6-methylation of Active Genes in Fungi.</title>
        <authorList>
            <consortium name="DOE Joint Genome Institute"/>
            <person name="Mondo S.J."/>
            <person name="Dannebaum R.O."/>
            <person name="Kuo R.C."/>
            <person name="Labutti K."/>
            <person name="Haridas S."/>
            <person name="Kuo A."/>
            <person name="Salamov A."/>
            <person name="Ahrendt S.R."/>
            <person name="Lipzen A."/>
            <person name="Sullivan W."/>
            <person name="Andreopoulos W.B."/>
            <person name="Clum A."/>
            <person name="Lindquist E."/>
            <person name="Daum C."/>
            <person name="Ramamoorthy G.K."/>
            <person name="Gryganskyi A."/>
            <person name="Culley D."/>
            <person name="Magnuson J.K."/>
            <person name="James T.Y."/>
            <person name="O'Malley M.A."/>
            <person name="Stajich J.E."/>
            <person name="Spatafora J.W."/>
            <person name="Visel A."/>
            <person name="Grigoriev I.V."/>
        </authorList>
    </citation>
    <scope>NUCLEOTIDE SEQUENCE [LARGE SCALE GENOMIC DNA]</scope>
    <source>
        <strain evidence="8 9">CBS 129021</strain>
    </source>
</reference>
<comment type="pathway">
    <text evidence="1">Secondary metabolite biosynthesis.</text>
</comment>
<keyword evidence="6" id="KW-0472">Membrane</keyword>